<sequence length="328" mass="35913">MSSSTKPKGFYSSSFWTDYLKTQQSKLPMLRDIEDRISPRVVCFLGGNPGDMQLQGTNTYLVGTGKSRILIDTGEGLPLWIMNIAGYLDDHDISISHVLLTHWHGDHTGGVDDLLLYNSKILVHKHSPTQNQRAIDDGQTFSTEGATLKALFAPGHAADHTCFVLEEELALFTGDNVLGHGYSVADDLGAYTRSLRLMGRLGCTVGYPGHGDVIRNLPLVIKRYISQRDLREQQVFAALARSCHCSGMKGGHVDIPYPVDGSQIGTVHGLSVADIGSLLYGEVAKDAATFEAALKPLVNQVLFMLAENSKVGSRQVGFSQTRYWFIKT</sequence>
<gene>
    <name evidence="8" type="primary">nscB</name>
    <name evidence="8" type="ORF">LOCC1_G002618</name>
</gene>
<dbReference type="SUPFAM" id="SSF56281">
    <property type="entry name" value="Metallo-hydrolase/oxidoreductase"/>
    <property type="match status" value="1"/>
</dbReference>
<dbReference type="OrthoDB" id="17458at2759"/>
<dbReference type="InterPro" id="IPR036388">
    <property type="entry name" value="WH-like_DNA-bd_sf"/>
</dbReference>
<dbReference type="InterPro" id="IPR050662">
    <property type="entry name" value="Sec-metab_biosynth-thioest"/>
</dbReference>
<dbReference type="FunFam" id="3.60.15.10:FF:000041">
    <property type="entry name" value="Metallo-beta-lactamase domain protein"/>
    <property type="match status" value="1"/>
</dbReference>
<keyword evidence="6" id="KW-0862">Zinc</keyword>
<evidence type="ECO:0000256" key="1">
    <source>
        <dbReference type="ARBA" id="ARBA00001947"/>
    </source>
</evidence>
<protein>
    <submittedName>
        <fullName evidence="8">Lactamase-like protein</fullName>
    </submittedName>
</protein>
<dbReference type="EMBL" id="QGMI01000065">
    <property type="protein sequence ID" value="TVY47974.1"/>
    <property type="molecule type" value="Genomic_DNA"/>
</dbReference>
<evidence type="ECO:0000313" key="9">
    <source>
        <dbReference type="Proteomes" id="UP000443090"/>
    </source>
</evidence>
<dbReference type="GO" id="GO:0046872">
    <property type="term" value="F:metal ion binding"/>
    <property type="evidence" value="ECO:0007669"/>
    <property type="project" value="UniProtKB-KW"/>
</dbReference>
<dbReference type="CDD" id="cd07722">
    <property type="entry name" value="LACTB2-like_MBL-fold"/>
    <property type="match status" value="1"/>
</dbReference>
<evidence type="ECO:0000259" key="7">
    <source>
        <dbReference type="SMART" id="SM00849"/>
    </source>
</evidence>
<keyword evidence="4" id="KW-0479">Metal-binding</keyword>
<accession>A0A8H8UGV1</accession>
<feature type="domain" description="Metallo-beta-lactamase" evidence="7">
    <location>
        <begin position="56"/>
        <end position="210"/>
    </location>
</feature>
<comment type="cofactor">
    <cofactor evidence="1">
        <name>Zn(2+)</name>
        <dbReference type="ChEBI" id="CHEBI:29105"/>
    </cofactor>
</comment>
<dbReference type="GO" id="GO:0044550">
    <property type="term" value="P:secondary metabolite biosynthetic process"/>
    <property type="evidence" value="ECO:0007669"/>
    <property type="project" value="TreeGrafter"/>
</dbReference>
<proteinExistence type="inferred from homology"/>
<comment type="pathway">
    <text evidence="2">Secondary metabolite biosynthesis.</text>
</comment>
<dbReference type="Gene3D" id="3.60.15.10">
    <property type="entry name" value="Ribonuclease Z/Hydroxyacylglutathione hydrolase-like"/>
    <property type="match status" value="1"/>
</dbReference>
<dbReference type="Proteomes" id="UP000443090">
    <property type="component" value="Unassembled WGS sequence"/>
</dbReference>
<evidence type="ECO:0000256" key="4">
    <source>
        <dbReference type="ARBA" id="ARBA00022723"/>
    </source>
</evidence>
<comment type="similarity">
    <text evidence="3">Belongs to the metallo-beta-lactamase superfamily.</text>
</comment>
<keyword evidence="9" id="KW-1185">Reference proteome</keyword>
<dbReference type="GO" id="GO:0016787">
    <property type="term" value="F:hydrolase activity"/>
    <property type="evidence" value="ECO:0007669"/>
    <property type="project" value="UniProtKB-KW"/>
</dbReference>
<comment type="caution">
    <text evidence="8">The sequence shown here is derived from an EMBL/GenBank/DDBJ whole genome shotgun (WGS) entry which is preliminary data.</text>
</comment>
<reference evidence="8 9" key="1">
    <citation type="submission" date="2018-05" db="EMBL/GenBank/DDBJ databases">
        <title>Genome sequencing and assembly of the regulated plant pathogen Lachnellula willkommii and related sister species for the development of diagnostic species identification markers.</title>
        <authorList>
            <person name="Giroux E."/>
            <person name="Bilodeau G."/>
        </authorList>
    </citation>
    <scope>NUCLEOTIDE SEQUENCE [LARGE SCALE GENOMIC DNA]</scope>
    <source>
        <strain evidence="8 9">CBS 160.35</strain>
    </source>
</reference>
<keyword evidence="5" id="KW-0378">Hydrolase</keyword>
<dbReference type="InterPro" id="IPR047921">
    <property type="entry name" value="LACTB2-like_MBL-fold"/>
</dbReference>
<organism evidence="8 9">
    <name type="scientific">Lachnellula occidentalis</name>
    <dbReference type="NCBI Taxonomy" id="215460"/>
    <lineage>
        <taxon>Eukaryota</taxon>
        <taxon>Fungi</taxon>
        <taxon>Dikarya</taxon>
        <taxon>Ascomycota</taxon>
        <taxon>Pezizomycotina</taxon>
        <taxon>Leotiomycetes</taxon>
        <taxon>Helotiales</taxon>
        <taxon>Lachnaceae</taxon>
        <taxon>Lachnellula</taxon>
    </lineage>
</organism>
<dbReference type="Gene3D" id="1.10.10.10">
    <property type="entry name" value="Winged helix-like DNA-binding domain superfamily/Winged helix DNA-binding domain"/>
    <property type="match status" value="1"/>
</dbReference>
<evidence type="ECO:0000313" key="8">
    <source>
        <dbReference type="EMBL" id="TVY47974.1"/>
    </source>
</evidence>
<dbReference type="InterPro" id="IPR036866">
    <property type="entry name" value="RibonucZ/Hydroxyglut_hydro"/>
</dbReference>
<dbReference type="Pfam" id="PF00753">
    <property type="entry name" value="Lactamase_B"/>
    <property type="match status" value="1"/>
</dbReference>
<evidence type="ECO:0000256" key="5">
    <source>
        <dbReference type="ARBA" id="ARBA00022801"/>
    </source>
</evidence>
<dbReference type="PANTHER" id="PTHR23131">
    <property type="entry name" value="ENDORIBONUCLEASE LACTB2"/>
    <property type="match status" value="1"/>
</dbReference>
<name>A0A8H8UGV1_9HELO</name>
<dbReference type="SMART" id="SM00849">
    <property type="entry name" value="Lactamase_B"/>
    <property type="match status" value="1"/>
</dbReference>
<evidence type="ECO:0000256" key="6">
    <source>
        <dbReference type="ARBA" id="ARBA00022833"/>
    </source>
</evidence>
<dbReference type="PANTHER" id="PTHR23131:SF2">
    <property type="entry name" value="LACTAMASE-LIKE PROTEIN APTB-RELATED"/>
    <property type="match status" value="1"/>
</dbReference>
<dbReference type="AlphaFoldDB" id="A0A8H8UGV1"/>
<evidence type="ECO:0000256" key="3">
    <source>
        <dbReference type="ARBA" id="ARBA00007749"/>
    </source>
</evidence>
<dbReference type="InterPro" id="IPR001279">
    <property type="entry name" value="Metallo-B-lactamas"/>
</dbReference>
<evidence type="ECO:0000256" key="2">
    <source>
        <dbReference type="ARBA" id="ARBA00005179"/>
    </source>
</evidence>